<accession>A0A5C6BQ81</accession>
<comment type="caution">
    <text evidence="1">The sequence shown here is derived from an EMBL/GenBank/DDBJ whole genome shotgun (WGS) entry which is preliminary data.</text>
</comment>
<evidence type="ECO:0000313" key="2">
    <source>
        <dbReference type="Proteomes" id="UP000320735"/>
    </source>
</evidence>
<sequence>MFAQVARLGTGGQAAKGTLIQRADYAGGARGLPPNG</sequence>
<organism evidence="1 2">
    <name type="scientific">Symmachiella macrocystis</name>
    <dbReference type="NCBI Taxonomy" id="2527985"/>
    <lineage>
        <taxon>Bacteria</taxon>
        <taxon>Pseudomonadati</taxon>
        <taxon>Planctomycetota</taxon>
        <taxon>Planctomycetia</taxon>
        <taxon>Planctomycetales</taxon>
        <taxon>Planctomycetaceae</taxon>
        <taxon>Symmachiella</taxon>
    </lineage>
</organism>
<dbReference type="Proteomes" id="UP000320735">
    <property type="component" value="Unassembled WGS sequence"/>
</dbReference>
<evidence type="ECO:0000313" key="1">
    <source>
        <dbReference type="EMBL" id="TWU14363.1"/>
    </source>
</evidence>
<dbReference type="AlphaFoldDB" id="A0A5C6BQ81"/>
<proteinExistence type="predicted"/>
<dbReference type="EMBL" id="SJPP01000001">
    <property type="protein sequence ID" value="TWU14363.1"/>
    <property type="molecule type" value="Genomic_DNA"/>
</dbReference>
<gene>
    <name evidence="1" type="ORF">CA54_32080</name>
</gene>
<protein>
    <submittedName>
        <fullName evidence="1">Uncharacterized protein</fullName>
    </submittedName>
</protein>
<name>A0A5C6BQ81_9PLAN</name>
<keyword evidence="2" id="KW-1185">Reference proteome</keyword>
<reference evidence="1 2" key="1">
    <citation type="submission" date="2019-02" db="EMBL/GenBank/DDBJ databases">
        <title>Deep-cultivation of Planctomycetes and their phenomic and genomic characterization uncovers novel biology.</title>
        <authorList>
            <person name="Wiegand S."/>
            <person name="Jogler M."/>
            <person name="Boedeker C."/>
            <person name="Pinto D."/>
            <person name="Vollmers J."/>
            <person name="Rivas-Marin E."/>
            <person name="Kohn T."/>
            <person name="Peeters S.H."/>
            <person name="Heuer A."/>
            <person name="Rast P."/>
            <person name="Oberbeckmann S."/>
            <person name="Bunk B."/>
            <person name="Jeske O."/>
            <person name="Meyerdierks A."/>
            <person name="Storesund J.E."/>
            <person name="Kallscheuer N."/>
            <person name="Luecker S."/>
            <person name="Lage O.M."/>
            <person name="Pohl T."/>
            <person name="Merkel B.J."/>
            <person name="Hornburger P."/>
            <person name="Mueller R.-W."/>
            <person name="Bruemmer F."/>
            <person name="Labrenz M."/>
            <person name="Spormann A.M."/>
            <person name="Op Den Camp H."/>
            <person name="Overmann J."/>
            <person name="Amann R."/>
            <person name="Jetten M.S.M."/>
            <person name="Mascher T."/>
            <person name="Medema M.H."/>
            <person name="Devos D.P."/>
            <person name="Kaster A.-K."/>
            <person name="Ovreas L."/>
            <person name="Rohde M."/>
            <person name="Galperin M.Y."/>
            <person name="Jogler C."/>
        </authorList>
    </citation>
    <scope>NUCLEOTIDE SEQUENCE [LARGE SCALE GENOMIC DNA]</scope>
    <source>
        <strain evidence="1 2">CA54</strain>
    </source>
</reference>